<feature type="compositionally biased region" description="Low complexity" evidence="2">
    <location>
        <begin position="252"/>
        <end position="261"/>
    </location>
</feature>
<evidence type="ECO:0000259" key="3">
    <source>
        <dbReference type="PROSITE" id="PS51025"/>
    </source>
</evidence>
<dbReference type="RefSeq" id="XP_033589067.1">
    <property type="nucleotide sequence ID" value="XM_033737920.1"/>
</dbReference>
<gene>
    <name evidence="4" type="ORF">BDY17DRAFT_335038</name>
</gene>
<name>A0A6A6PTD8_9PEZI</name>
<proteinExistence type="predicted"/>
<evidence type="ECO:0000256" key="2">
    <source>
        <dbReference type="SAM" id="MobiDB-lite"/>
    </source>
</evidence>
<dbReference type="EMBL" id="MU001636">
    <property type="protein sequence ID" value="KAF2482497.1"/>
    <property type="molecule type" value="Genomic_DNA"/>
</dbReference>
<dbReference type="Pfam" id="PF01480">
    <property type="entry name" value="PWI"/>
    <property type="match status" value="1"/>
</dbReference>
<keyword evidence="1" id="KW-0507">mRNA processing</keyword>
<feature type="compositionally biased region" description="Basic residues" evidence="2">
    <location>
        <begin position="262"/>
        <end position="310"/>
    </location>
</feature>
<dbReference type="PANTHER" id="PTHR23148">
    <property type="entry name" value="SERINE/ARGININE REGULATED NUCLEAR MATRIX PROTEIN"/>
    <property type="match status" value="1"/>
</dbReference>
<evidence type="ECO:0000313" key="4">
    <source>
        <dbReference type="EMBL" id="KAF2482497.1"/>
    </source>
</evidence>
<protein>
    <recommendedName>
        <fullName evidence="3">PWI domain-containing protein</fullName>
    </recommendedName>
</protein>
<feature type="compositionally biased region" description="Basic and acidic residues" evidence="2">
    <location>
        <begin position="335"/>
        <end position="354"/>
    </location>
</feature>
<dbReference type="SUPFAM" id="SSF101233">
    <property type="entry name" value="PWI domain"/>
    <property type="match status" value="1"/>
</dbReference>
<sequence length="450" mass="50696">MSAALTTNVDQRLLRTTKFPPEFNVKVDMRKVNIHLIKSWAQSEIEKILNNDDDVVPELVNNKLEESRFPNIKELQIQLTGFLDKDAPSFCLSLWKLCISGQDNPQGIPKELIEAKKAELTQEKAEKEKAREEAIKRQEAELEREREMDRIRDRERSERGRGRGGRGGRDSNRRPLRRSPSRSRSPPRRRRDDDDFRRPPPRVDSYVPSNGRRRRSPSTDRDGHRSRSPPARRSRRDASSSRSPPPRKRRNTSSGGSSSRPSSRRLRSRSPARRGHSPPPRRYRRRSSTRSRSPRPKRSRRDSPSPRRRASTSSSASPAANRKVGASLAADDLMASDRRRGDRAEQLRLSRDTSEGDVEPTPGQKLIHPQSYAFKGAAQRAALARAQAQVAAPLAVPKGPSQASTLREKLLKAQLMKKLAPFREEAVRKNREAEEAGAGAAGGRAGESLG</sequence>
<feature type="compositionally biased region" description="Gly residues" evidence="2">
    <location>
        <begin position="439"/>
        <end position="450"/>
    </location>
</feature>
<dbReference type="InterPro" id="IPR002483">
    <property type="entry name" value="PWI_dom"/>
</dbReference>
<dbReference type="GO" id="GO:0006397">
    <property type="term" value="P:mRNA processing"/>
    <property type="evidence" value="ECO:0007669"/>
    <property type="project" value="UniProtKB-KW"/>
</dbReference>
<dbReference type="SMART" id="SM00311">
    <property type="entry name" value="PWI"/>
    <property type="match status" value="1"/>
</dbReference>
<feature type="region of interest" description="Disordered" evidence="2">
    <location>
        <begin position="124"/>
        <end position="369"/>
    </location>
</feature>
<accession>A0A6A6PTD8</accession>
<dbReference type="Proteomes" id="UP000799767">
    <property type="component" value="Unassembled WGS sequence"/>
</dbReference>
<dbReference type="GO" id="GO:0005681">
    <property type="term" value="C:spliceosomal complex"/>
    <property type="evidence" value="ECO:0007669"/>
    <property type="project" value="TreeGrafter"/>
</dbReference>
<keyword evidence="5" id="KW-1185">Reference proteome</keyword>
<feature type="compositionally biased region" description="Basic residues" evidence="2">
    <location>
        <begin position="226"/>
        <end position="235"/>
    </location>
</feature>
<feature type="region of interest" description="Disordered" evidence="2">
    <location>
        <begin position="429"/>
        <end position="450"/>
    </location>
</feature>
<feature type="compositionally biased region" description="Basic and acidic residues" evidence="2">
    <location>
        <begin position="124"/>
        <end position="173"/>
    </location>
</feature>
<dbReference type="Gene3D" id="1.20.1390.10">
    <property type="entry name" value="PWI domain"/>
    <property type="match status" value="1"/>
</dbReference>
<dbReference type="PROSITE" id="PS51025">
    <property type="entry name" value="PWI"/>
    <property type="match status" value="1"/>
</dbReference>
<dbReference type="InterPro" id="IPR052225">
    <property type="entry name" value="Ser/Arg_repetitive_matrix"/>
</dbReference>
<feature type="compositionally biased region" description="Basic residues" evidence="2">
    <location>
        <begin position="174"/>
        <end position="189"/>
    </location>
</feature>
<evidence type="ECO:0000313" key="5">
    <source>
        <dbReference type="Proteomes" id="UP000799767"/>
    </source>
</evidence>
<dbReference type="InterPro" id="IPR036483">
    <property type="entry name" value="PWI_dom_sf"/>
</dbReference>
<evidence type="ECO:0000256" key="1">
    <source>
        <dbReference type="ARBA" id="ARBA00022664"/>
    </source>
</evidence>
<reference evidence="4" key="1">
    <citation type="journal article" date="2020" name="Stud. Mycol.">
        <title>101 Dothideomycetes genomes: a test case for predicting lifestyles and emergence of pathogens.</title>
        <authorList>
            <person name="Haridas S."/>
            <person name="Albert R."/>
            <person name="Binder M."/>
            <person name="Bloem J."/>
            <person name="Labutti K."/>
            <person name="Salamov A."/>
            <person name="Andreopoulos B."/>
            <person name="Baker S."/>
            <person name="Barry K."/>
            <person name="Bills G."/>
            <person name="Bluhm B."/>
            <person name="Cannon C."/>
            <person name="Castanera R."/>
            <person name="Culley D."/>
            <person name="Daum C."/>
            <person name="Ezra D."/>
            <person name="Gonzalez J."/>
            <person name="Henrissat B."/>
            <person name="Kuo A."/>
            <person name="Liang C."/>
            <person name="Lipzen A."/>
            <person name="Lutzoni F."/>
            <person name="Magnuson J."/>
            <person name="Mondo S."/>
            <person name="Nolan M."/>
            <person name="Ohm R."/>
            <person name="Pangilinan J."/>
            <person name="Park H.-J."/>
            <person name="Ramirez L."/>
            <person name="Alfaro M."/>
            <person name="Sun H."/>
            <person name="Tritt A."/>
            <person name="Yoshinaga Y."/>
            <person name="Zwiers L.-H."/>
            <person name="Turgeon B."/>
            <person name="Goodwin S."/>
            <person name="Spatafora J."/>
            <person name="Crous P."/>
            <person name="Grigoriev I."/>
        </authorList>
    </citation>
    <scope>NUCLEOTIDE SEQUENCE</scope>
    <source>
        <strain evidence="4">CBS 113389</strain>
    </source>
</reference>
<dbReference type="PANTHER" id="PTHR23148:SF0">
    <property type="entry name" value="SERINE_ARGININE REPETITIVE MATRIX PROTEIN 1"/>
    <property type="match status" value="1"/>
</dbReference>
<dbReference type="GO" id="GO:0048024">
    <property type="term" value="P:regulation of mRNA splicing, via spliceosome"/>
    <property type="evidence" value="ECO:0007669"/>
    <property type="project" value="TreeGrafter"/>
</dbReference>
<dbReference type="GeneID" id="54478922"/>
<dbReference type="GO" id="GO:0003723">
    <property type="term" value="F:RNA binding"/>
    <property type="evidence" value="ECO:0007669"/>
    <property type="project" value="TreeGrafter"/>
</dbReference>
<feature type="compositionally biased region" description="Low complexity" evidence="2">
    <location>
        <begin position="311"/>
        <end position="333"/>
    </location>
</feature>
<feature type="domain" description="PWI" evidence="3">
    <location>
        <begin position="16"/>
        <end position="115"/>
    </location>
</feature>
<organism evidence="4 5">
    <name type="scientific">Neohortaea acidophila</name>
    <dbReference type="NCBI Taxonomy" id="245834"/>
    <lineage>
        <taxon>Eukaryota</taxon>
        <taxon>Fungi</taxon>
        <taxon>Dikarya</taxon>
        <taxon>Ascomycota</taxon>
        <taxon>Pezizomycotina</taxon>
        <taxon>Dothideomycetes</taxon>
        <taxon>Dothideomycetidae</taxon>
        <taxon>Mycosphaerellales</taxon>
        <taxon>Teratosphaeriaceae</taxon>
        <taxon>Neohortaea</taxon>
    </lineage>
</organism>
<dbReference type="AlphaFoldDB" id="A0A6A6PTD8"/>
<dbReference type="OrthoDB" id="163257at2759"/>